<accession>X8JDK2</accession>
<dbReference type="EMBL" id="JATN01000319">
    <property type="protein sequence ID" value="EUC61797.1"/>
    <property type="molecule type" value="Genomic_DNA"/>
</dbReference>
<feature type="region of interest" description="Disordered" evidence="1">
    <location>
        <begin position="84"/>
        <end position="126"/>
    </location>
</feature>
<feature type="non-terminal residue" evidence="2">
    <location>
        <position position="228"/>
    </location>
</feature>
<dbReference type="OrthoDB" id="3326121at2759"/>
<evidence type="ECO:0000313" key="2">
    <source>
        <dbReference type="EMBL" id="EUC61797.1"/>
    </source>
</evidence>
<name>X8JDK2_9AGAM</name>
<feature type="compositionally biased region" description="Polar residues" evidence="1">
    <location>
        <begin position="84"/>
        <end position="93"/>
    </location>
</feature>
<dbReference type="AlphaFoldDB" id="X8JDK2"/>
<comment type="caution">
    <text evidence="2">The sequence shown here is derived from an EMBL/GenBank/DDBJ whole genome shotgun (WGS) entry which is preliminary data.</text>
</comment>
<organism evidence="2 3">
    <name type="scientific">Rhizoctonia solani AG-3 Rhs1AP</name>
    <dbReference type="NCBI Taxonomy" id="1086054"/>
    <lineage>
        <taxon>Eukaryota</taxon>
        <taxon>Fungi</taxon>
        <taxon>Dikarya</taxon>
        <taxon>Basidiomycota</taxon>
        <taxon>Agaricomycotina</taxon>
        <taxon>Agaricomycetes</taxon>
        <taxon>Cantharellales</taxon>
        <taxon>Ceratobasidiaceae</taxon>
        <taxon>Rhizoctonia</taxon>
    </lineage>
</organism>
<protein>
    <submittedName>
        <fullName evidence="2">Uncharacterized protein</fullName>
    </submittedName>
</protein>
<dbReference type="Proteomes" id="UP000030108">
    <property type="component" value="Unassembled WGS sequence"/>
</dbReference>
<gene>
    <name evidence="2" type="ORF">RSOL_407160</name>
</gene>
<sequence length="228" mass="25454">MSQLDLDSLDLDTLQALLAKRGLKANPIKPATSKPKVSAPAVQLAKKLVTQLAVQPVTRPAVHSAKHPTNQPVTQREIIPTAKSATKVTTARSATKVPPKLATRPSGASYSPYRPPRHSVPSSQSKLARPRINLKIIKKPRGTAGRKGKHGWPEPIRSIFGTTPQEYIFIRGIIKRLVYKKLDTTKSLRDQEAHLVSWVIEKAFKFVPELQDFRSDWVVRAFIQHCRE</sequence>
<reference evidence="3" key="1">
    <citation type="journal article" date="2014" name="Genome Announc.">
        <title>Draft genome sequence of the plant-pathogenic soil fungus Rhizoctonia solani anastomosis group 3 strain Rhs1AP.</title>
        <authorList>
            <person name="Cubeta M.A."/>
            <person name="Thomas E."/>
            <person name="Dean R.A."/>
            <person name="Jabaji S."/>
            <person name="Neate S.M."/>
            <person name="Tavantzis S."/>
            <person name="Toda T."/>
            <person name="Vilgalys R."/>
            <person name="Bharathan N."/>
            <person name="Fedorova-Abrams N."/>
            <person name="Pakala S.B."/>
            <person name="Pakala S.M."/>
            <person name="Zafar N."/>
            <person name="Joardar V."/>
            <person name="Losada L."/>
            <person name="Nierman W.C."/>
        </authorList>
    </citation>
    <scope>NUCLEOTIDE SEQUENCE [LARGE SCALE GENOMIC DNA]</scope>
    <source>
        <strain evidence="3">AG-3</strain>
    </source>
</reference>
<proteinExistence type="predicted"/>
<evidence type="ECO:0000256" key="1">
    <source>
        <dbReference type="SAM" id="MobiDB-lite"/>
    </source>
</evidence>
<evidence type="ECO:0000313" key="3">
    <source>
        <dbReference type="Proteomes" id="UP000030108"/>
    </source>
</evidence>